<evidence type="ECO:0000256" key="1">
    <source>
        <dbReference type="SAM" id="Phobius"/>
    </source>
</evidence>
<keyword evidence="1" id="KW-0472">Membrane</keyword>
<evidence type="ECO:0008006" key="4">
    <source>
        <dbReference type="Google" id="ProtNLM"/>
    </source>
</evidence>
<evidence type="ECO:0000313" key="3">
    <source>
        <dbReference type="Proteomes" id="UP000239494"/>
    </source>
</evidence>
<evidence type="ECO:0000313" key="2">
    <source>
        <dbReference type="EMBL" id="PRY42305.1"/>
    </source>
</evidence>
<reference evidence="2 3" key="1">
    <citation type="submission" date="2018-03" db="EMBL/GenBank/DDBJ databases">
        <title>Genomic Encyclopedia of Archaeal and Bacterial Type Strains, Phase II (KMG-II): from individual species to whole genera.</title>
        <authorList>
            <person name="Goeker M."/>
        </authorList>
    </citation>
    <scope>NUCLEOTIDE SEQUENCE [LARGE SCALE GENOMIC DNA]</scope>
    <source>
        <strain evidence="2 3">DSM 44720</strain>
    </source>
</reference>
<accession>A0A2T0T9I8</accession>
<keyword evidence="3" id="KW-1185">Reference proteome</keyword>
<dbReference type="RefSeq" id="WP_146174767.1">
    <property type="nucleotide sequence ID" value="NZ_PVTF01000004.1"/>
</dbReference>
<keyword evidence="1" id="KW-0812">Transmembrane</keyword>
<comment type="caution">
    <text evidence="2">The sequence shown here is derived from an EMBL/GenBank/DDBJ whole genome shotgun (WGS) entry which is preliminary data.</text>
</comment>
<feature type="transmembrane region" description="Helical" evidence="1">
    <location>
        <begin position="136"/>
        <end position="153"/>
    </location>
</feature>
<dbReference type="Proteomes" id="UP000239494">
    <property type="component" value="Unassembled WGS sequence"/>
</dbReference>
<feature type="transmembrane region" description="Helical" evidence="1">
    <location>
        <begin position="173"/>
        <end position="194"/>
    </location>
</feature>
<feature type="transmembrane region" description="Helical" evidence="1">
    <location>
        <begin position="62"/>
        <end position="87"/>
    </location>
</feature>
<dbReference type="OrthoDB" id="3697182at2"/>
<proteinExistence type="predicted"/>
<sequence length="209" mass="23110">MVFPAGRSPHEYRPVAGAASMVILFAWVAVVASAVYAVGSWTWARWMVSGSPDSSDSGDQGWYAEVLGLLFSRVAWFAMAICFVFWWRRVRWNAKLVVGQGWGRRRGSLSMNEVWNASDPAQRSTAAADRPKNPAFGVWLLGYAVLQLANALVGYLDRQSTQETAMECTAYPAVVHLVIAVVFAFVTTLSVRAITRRQTVPTFFARPQG</sequence>
<feature type="transmembrane region" description="Helical" evidence="1">
    <location>
        <begin position="21"/>
        <end position="42"/>
    </location>
</feature>
<keyword evidence="1" id="KW-1133">Transmembrane helix</keyword>
<name>A0A2T0T9I8_9PSEU</name>
<gene>
    <name evidence="2" type="ORF">CLV43_104135</name>
</gene>
<dbReference type="EMBL" id="PVTF01000004">
    <property type="protein sequence ID" value="PRY42305.1"/>
    <property type="molecule type" value="Genomic_DNA"/>
</dbReference>
<organism evidence="2 3">
    <name type="scientific">Umezawaea tangerina</name>
    <dbReference type="NCBI Taxonomy" id="84725"/>
    <lineage>
        <taxon>Bacteria</taxon>
        <taxon>Bacillati</taxon>
        <taxon>Actinomycetota</taxon>
        <taxon>Actinomycetes</taxon>
        <taxon>Pseudonocardiales</taxon>
        <taxon>Pseudonocardiaceae</taxon>
        <taxon>Umezawaea</taxon>
    </lineage>
</organism>
<dbReference type="AlphaFoldDB" id="A0A2T0T9I8"/>
<protein>
    <recommendedName>
        <fullName evidence="4">DUF4328 domain-containing protein</fullName>
    </recommendedName>
</protein>